<keyword evidence="1" id="KW-0732">Signal</keyword>
<evidence type="ECO:0000313" key="2">
    <source>
        <dbReference type="Proteomes" id="UP000050741"/>
    </source>
</evidence>
<reference evidence="3" key="2">
    <citation type="submission" date="2016-06" db="UniProtKB">
        <authorList>
            <consortium name="WormBaseParasite"/>
        </authorList>
    </citation>
    <scope>IDENTIFICATION</scope>
</reference>
<evidence type="ECO:0000313" key="3">
    <source>
        <dbReference type="WBParaSite" id="GPLIN_001138300"/>
    </source>
</evidence>
<proteinExistence type="predicted"/>
<reference evidence="2" key="1">
    <citation type="submission" date="2014-05" db="EMBL/GenBank/DDBJ databases">
        <title>The genome and life-stage specific transcriptomes of Globodera pallida elucidate key aspects of plant parasitism by a cyst nematode.</title>
        <authorList>
            <person name="Cotton J.A."/>
            <person name="Lilley C.J."/>
            <person name="Jones L.M."/>
            <person name="Kikuchi T."/>
            <person name="Reid A.J."/>
            <person name="Thorpe P."/>
            <person name="Tsai I.J."/>
            <person name="Beasley H."/>
            <person name="Blok V."/>
            <person name="Cock P.J.A."/>
            <person name="Van den Akker S.E."/>
            <person name="Holroyd N."/>
            <person name="Hunt M."/>
            <person name="Mantelin S."/>
            <person name="Naghra H."/>
            <person name="Pain A."/>
            <person name="Palomares-Rius J.E."/>
            <person name="Zarowiecki M."/>
            <person name="Berriman M."/>
            <person name="Jones J.T."/>
            <person name="Urwin P.E."/>
        </authorList>
    </citation>
    <scope>NUCLEOTIDE SEQUENCE [LARGE SCALE GENOMIC DNA]</scope>
    <source>
        <strain evidence="2">Lindley</strain>
    </source>
</reference>
<feature type="signal peptide" evidence="1">
    <location>
        <begin position="1"/>
        <end position="22"/>
    </location>
</feature>
<accession>A0A183CES8</accession>
<keyword evidence="2" id="KW-1185">Reference proteome</keyword>
<protein>
    <submittedName>
        <fullName evidence="3">Uncharacterized protein</fullName>
    </submittedName>
</protein>
<organism evidence="2 3">
    <name type="scientific">Globodera pallida</name>
    <name type="common">Potato cyst nematode worm</name>
    <name type="synonym">Heterodera pallida</name>
    <dbReference type="NCBI Taxonomy" id="36090"/>
    <lineage>
        <taxon>Eukaryota</taxon>
        <taxon>Metazoa</taxon>
        <taxon>Ecdysozoa</taxon>
        <taxon>Nematoda</taxon>
        <taxon>Chromadorea</taxon>
        <taxon>Rhabditida</taxon>
        <taxon>Tylenchina</taxon>
        <taxon>Tylenchomorpha</taxon>
        <taxon>Tylenchoidea</taxon>
        <taxon>Heteroderidae</taxon>
        <taxon>Heteroderinae</taxon>
        <taxon>Globodera</taxon>
    </lineage>
</organism>
<dbReference type="Proteomes" id="UP000050741">
    <property type="component" value="Unassembled WGS sequence"/>
</dbReference>
<dbReference type="WBParaSite" id="GPLIN_001138300">
    <property type="protein sequence ID" value="GPLIN_001138300"/>
    <property type="gene ID" value="GPLIN_001138300"/>
</dbReference>
<evidence type="ECO:0000256" key="1">
    <source>
        <dbReference type="SAM" id="SignalP"/>
    </source>
</evidence>
<dbReference type="AlphaFoldDB" id="A0A183CES8"/>
<name>A0A183CES8_GLOPA</name>
<feature type="chain" id="PRO_5008147505" evidence="1">
    <location>
        <begin position="23"/>
        <end position="361"/>
    </location>
</feature>
<sequence length="361" mass="42531">MMRFVKFFNIMIICCSMFTGDAQQNIGALSEENVLECPKEDTPMHMLRARDIEKLTKQKIQILDKLHIEFKQLMSIKSPKDFSQSEANKQLNIKIVIWHFKFLIEHLFEEINRSNLKENSNIAALGLEMKKEWTNLMLNEFKTNSNKEICLLHGFSHRIIRNGTLNANEELAKFAKIFVNAIFTIDDEPILNDNETVTTLTEEEYAKYVKKCDEPEYCNKVLKDLLSPRVNALIYRHELYVLEEMWPNILHIEKISELRRLDGLHDQFHYRTGSEDAIAYECRRTIRQFLDGNEFKQYENTIRQKAEQGTQIGQHLLTKLNMVKQKALSKEKVISPKGICMLVKLREFMREHCQRTALLRE</sequence>